<dbReference type="Proteomes" id="UP000542776">
    <property type="component" value="Unassembled WGS sequence"/>
</dbReference>
<reference evidence="2 3" key="1">
    <citation type="submission" date="2020-08" db="EMBL/GenBank/DDBJ databases">
        <title>Genomic Encyclopedia of Type Strains, Phase IV (KMG-IV): sequencing the most valuable type-strain genomes for metagenomic binning, comparative biology and taxonomic classification.</title>
        <authorList>
            <person name="Goeker M."/>
        </authorList>
    </citation>
    <scope>NUCLEOTIDE SEQUENCE [LARGE SCALE GENOMIC DNA]</scope>
    <source>
        <strain evidence="2 3">DSM 102238</strain>
    </source>
</reference>
<evidence type="ECO:0000313" key="2">
    <source>
        <dbReference type="EMBL" id="MBB3999762.1"/>
    </source>
</evidence>
<proteinExistence type="predicted"/>
<organism evidence="2 3">
    <name type="scientific">Aureimonas pseudogalii</name>
    <dbReference type="NCBI Taxonomy" id="1744844"/>
    <lineage>
        <taxon>Bacteria</taxon>
        <taxon>Pseudomonadati</taxon>
        <taxon>Pseudomonadota</taxon>
        <taxon>Alphaproteobacteria</taxon>
        <taxon>Hyphomicrobiales</taxon>
        <taxon>Aurantimonadaceae</taxon>
        <taxon>Aureimonas</taxon>
    </lineage>
</organism>
<dbReference type="InterPro" id="IPR000847">
    <property type="entry name" value="LysR_HTH_N"/>
</dbReference>
<dbReference type="EMBL" id="JACIEK010000012">
    <property type="protein sequence ID" value="MBB3999762.1"/>
    <property type="molecule type" value="Genomic_DNA"/>
</dbReference>
<keyword evidence="3" id="KW-1185">Reference proteome</keyword>
<gene>
    <name evidence="2" type="ORF">GGR04_003632</name>
</gene>
<evidence type="ECO:0000313" key="3">
    <source>
        <dbReference type="Proteomes" id="UP000542776"/>
    </source>
</evidence>
<dbReference type="GO" id="GO:0003677">
    <property type="term" value="F:DNA binding"/>
    <property type="evidence" value="ECO:0007669"/>
    <property type="project" value="UniProtKB-KW"/>
</dbReference>
<evidence type="ECO:0000259" key="1">
    <source>
        <dbReference type="PROSITE" id="PS50931"/>
    </source>
</evidence>
<dbReference type="AlphaFoldDB" id="A0A7W6MLG0"/>
<dbReference type="PROSITE" id="PS50931">
    <property type="entry name" value="HTH_LYSR"/>
    <property type="match status" value="1"/>
</dbReference>
<dbReference type="GO" id="GO:0003700">
    <property type="term" value="F:DNA-binding transcription factor activity"/>
    <property type="evidence" value="ECO:0007669"/>
    <property type="project" value="InterPro"/>
</dbReference>
<protein>
    <submittedName>
        <fullName evidence="2">DNA-binding transcriptional LysR family regulator</fullName>
    </submittedName>
</protein>
<comment type="caution">
    <text evidence="2">The sequence shown here is derived from an EMBL/GenBank/DDBJ whole genome shotgun (WGS) entry which is preliminary data.</text>
</comment>
<accession>A0A7W6MLG0</accession>
<name>A0A7W6MLG0_9HYPH</name>
<sequence>MLDVKIFVRSSGGVQVTASGQGFIAHAREALDCLTRARDVSFTLLREERRSKCPDTDPAIDTDNVADEISLADLAEITPSVLIAIIEALLTALRTSPIDLALLPVARDAQCGIVLERSKSKGAELIDLFGKFDGNPLICLFSGGTIGGQEQIYTADRR</sequence>
<keyword evidence="2" id="KW-0238">DNA-binding</keyword>
<feature type="domain" description="HTH lysR-type" evidence="1">
    <location>
        <begin position="1"/>
        <end position="17"/>
    </location>
</feature>